<evidence type="ECO:0000313" key="4">
    <source>
        <dbReference type="Proteomes" id="UP000279259"/>
    </source>
</evidence>
<dbReference type="AlphaFoldDB" id="A0A427YIV4"/>
<feature type="region of interest" description="Disordered" evidence="2">
    <location>
        <begin position="685"/>
        <end position="745"/>
    </location>
</feature>
<dbReference type="SUPFAM" id="SSF48371">
    <property type="entry name" value="ARM repeat"/>
    <property type="match status" value="1"/>
</dbReference>
<feature type="compositionally biased region" description="Acidic residues" evidence="2">
    <location>
        <begin position="324"/>
        <end position="348"/>
    </location>
</feature>
<feature type="region of interest" description="Disordered" evidence="2">
    <location>
        <begin position="781"/>
        <end position="846"/>
    </location>
</feature>
<evidence type="ECO:0008006" key="5">
    <source>
        <dbReference type="Google" id="ProtNLM"/>
    </source>
</evidence>
<dbReference type="GO" id="GO:0005634">
    <property type="term" value="C:nucleus"/>
    <property type="evidence" value="ECO:0007669"/>
    <property type="project" value="TreeGrafter"/>
</dbReference>
<feature type="region of interest" description="Disordered" evidence="2">
    <location>
        <begin position="1"/>
        <end position="56"/>
    </location>
</feature>
<dbReference type="STRING" id="1890683.A0A427YIV4"/>
<reference evidence="3 4" key="1">
    <citation type="submission" date="2018-11" db="EMBL/GenBank/DDBJ databases">
        <title>Genome sequence of Saitozyma podzolica DSM 27192.</title>
        <authorList>
            <person name="Aliyu H."/>
            <person name="Gorte O."/>
            <person name="Ochsenreither K."/>
        </authorList>
    </citation>
    <scope>NUCLEOTIDE SEQUENCE [LARGE SCALE GENOMIC DNA]</scope>
    <source>
        <strain evidence="3 4">DSM 27192</strain>
    </source>
</reference>
<dbReference type="InterPro" id="IPR007991">
    <property type="entry name" value="RNA_pol_I_trans_ini_fac_RRN3"/>
</dbReference>
<dbReference type="InterPro" id="IPR016024">
    <property type="entry name" value="ARM-type_fold"/>
</dbReference>
<feature type="compositionally biased region" description="Low complexity" evidence="2">
    <location>
        <begin position="1"/>
        <end position="16"/>
    </location>
</feature>
<evidence type="ECO:0000313" key="3">
    <source>
        <dbReference type="EMBL" id="RSH90999.1"/>
    </source>
</evidence>
<sequence>MSISNDPGPSSSRSSSLAGRKRPRESDEHGKPKPKPARRTKSLGDSHGNGREGKAKDREAFQRGLIAVFVPNALQESTRGNLAHYNDLLSHFLPTPTSPHPALPPLLPLLRSISAHVSLLSPDIHGALVSAILSLSWANGEDKFVKTFVGFCGVLVTAQPSWAKEVVSMAVQGLAWQRPRLSSTTTTPITRRLYHARHHLLLSHLLSLIPTLPNVLGPLLVRHFPHKREAEVAQTTWVRNSCELIGYCPELGQRVWGEIVDRMLRIDVEITQRAEDDEDEEDEEDDDESVAGPSQLAIPRPDPFDLLVTEDIPVDPALVLPSSESDDDDSDGDPDPDELSSVDGDASDGEGPPSAAKEALERERKRIALKAMRAKLDGMLCCFFEHLEECMGGRMEHPPAAELAAATLTAASSGTSTPTSEIPTPLSSAPSLVARRPPPTPAQSLAHFQTLLNLFSRQILPTSSTQHIPFLLFLTSSFSPAHTDLFLGLLVSQALYATSTTAPTLNSQPISIGQRVAATVYIGSVVCRARFVTDDQARQVITYLLAWIEGKLHQTRTTRQTDELPLFYAVCQAVMLIFCFRWRAFTGTNPEHEGVLGEMELETEGESVEDGEAGGSGGDGKWIRDLDVLQRAITSELNPLLGCNPTIVSMFAKVAHQTGFAYCFSIIEANASAARSTSSHALNRVASASAPSQGQSTAHSGTAGSSSASTSASASDREGGRGRVNSVAAAASAGSASMTLPRQARQTNVDSGLDSYFPFDPYDLARSNRWIESKYRTWDEVAMGADSDDEDDDDDEDDESEEEDVSEDSELENRLGSGMSLGGNRASLPKAMTMPKSTPSSWDRRRWLKDNGLSSSLEGMSISPNVSGFAR</sequence>
<accession>A0A427YIV4</accession>
<dbReference type="Proteomes" id="UP000279259">
    <property type="component" value="Unassembled WGS sequence"/>
</dbReference>
<protein>
    <recommendedName>
        <fullName evidence="5">RNA polymerase I-specific transcription initiation factor rrn3</fullName>
    </recommendedName>
</protein>
<dbReference type="Pfam" id="PF05327">
    <property type="entry name" value="RRN3"/>
    <property type="match status" value="1"/>
</dbReference>
<comment type="similarity">
    <text evidence="1">Belongs to the RRN3 family.</text>
</comment>
<dbReference type="PANTHER" id="PTHR12790:SF0">
    <property type="entry name" value="RNA POLYMERASE I-SPECIFIC TRANSCRIPTION INITIATION FACTOR RRN3-RELATED"/>
    <property type="match status" value="1"/>
</dbReference>
<evidence type="ECO:0000256" key="1">
    <source>
        <dbReference type="ARBA" id="ARBA00010098"/>
    </source>
</evidence>
<dbReference type="GO" id="GO:0001042">
    <property type="term" value="F:RNA polymerase I core binding"/>
    <property type="evidence" value="ECO:0007669"/>
    <property type="project" value="TreeGrafter"/>
</dbReference>
<organism evidence="3 4">
    <name type="scientific">Saitozyma podzolica</name>
    <dbReference type="NCBI Taxonomy" id="1890683"/>
    <lineage>
        <taxon>Eukaryota</taxon>
        <taxon>Fungi</taxon>
        <taxon>Dikarya</taxon>
        <taxon>Basidiomycota</taxon>
        <taxon>Agaricomycotina</taxon>
        <taxon>Tremellomycetes</taxon>
        <taxon>Tremellales</taxon>
        <taxon>Trimorphomycetaceae</taxon>
        <taxon>Saitozyma</taxon>
    </lineage>
</organism>
<dbReference type="OrthoDB" id="26970at2759"/>
<proteinExistence type="inferred from homology"/>
<evidence type="ECO:0000256" key="2">
    <source>
        <dbReference type="SAM" id="MobiDB-lite"/>
    </source>
</evidence>
<feature type="compositionally biased region" description="Low complexity" evidence="2">
    <location>
        <begin position="696"/>
        <end position="714"/>
    </location>
</feature>
<feature type="compositionally biased region" description="Acidic residues" evidence="2">
    <location>
        <begin position="275"/>
        <end position="289"/>
    </location>
</feature>
<keyword evidence="4" id="KW-1185">Reference proteome</keyword>
<feature type="compositionally biased region" description="Basic and acidic residues" evidence="2">
    <location>
        <begin position="42"/>
        <end position="56"/>
    </location>
</feature>
<dbReference type="EMBL" id="RSCD01000009">
    <property type="protein sequence ID" value="RSH90999.1"/>
    <property type="molecule type" value="Genomic_DNA"/>
</dbReference>
<feature type="region of interest" description="Disordered" evidence="2">
    <location>
        <begin position="271"/>
        <end position="302"/>
    </location>
</feature>
<feature type="compositionally biased region" description="Basic residues" evidence="2">
    <location>
        <begin position="32"/>
        <end position="41"/>
    </location>
</feature>
<feature type="compositionally biased region" description="Acidic residues" evidence="2">
    <location>
        <begin position="786"/>
        <end position="810"/>
    </location>
</feature>
<name>A0A427YIV4_9TREE</name>
<feature type="region of interest" description="Disordered" evidence="2">
    <location>
        <begin position="317"/>
        <end position="360"/>
    </location>
</feature>
<comment type="caution">
    <text evidence="3">The sequence shown here is derived from an EMBL/GenBank/DDBJ whole genome shotgun (WGS) entry which is preliminary data.</text>
</comment>
<gene>
    <name evidence="3" type="ORF">EHS25_010175</name>
</gene>
<dbReference type="PANTHER" id="PTHR12790">
    <property type="entry name" value="TRANSCRIPTION INITIATION FACTOR IA RRN3"/>
    <property type="match status" value="1"/>
</dbReference>
<dbReference type="GO" id="GO:0006361">
    <property type="term" value="P:transcription initiation at RNA polymerase I promoter"/>
    <property type="evidence" value="ECO:0007669"/>
    <property type="project" value="InterPro"/>
</dbReference>
<dbReference type="GO" id="GO:0001181">
    <property type="term" value="F:RNA polymerase I general transcription initiation factor activity"/>
    <property type="evidence" value="ECO:0007669"/>
    <property type="project" value="InterPro"/>
</dbReference>
<feature type="compositionally biased region" description="Low complexity" evidence="2">
    <location>
        <begin position="723"/>
        <end position="737"/>
    </location>
</feature>